<protein>
    <submittedName>
        <fullName evidence="1">Uncharacterized protein</fullName>
    </submittedName>
</protein>
<dbReference type="EMBL" id="LAZR01008495">
    <property type="protein sequence ID" value="KKM78402.1"/>
    <property type="molecule type" value="Genomic_DNA"/>
</dbReference>
<gene>
    <name evidence="1" type="ORF">LCGC14_1360280</name>
</gene>
<organism evidence="1">
    <name type="scientific">marine sediment metagenome</name>
    <dbReference type="NCBI Taxonomy" id="412755"/>
    <lineage>
        <taxon>unclassified sequences</taxon>
        <taxon>metagenomes</taxon>
        <taxon>ecological metagenomes</taxon>
    </lineage>
</organism>
<dbReference type="AlphaFoldDB" id="A0A0F9NAK6"/>
<feature type="non-terminal residue" evidence="1">
    <location>
        <position position="1"/>
    </location>
</feature>
<sequence length="40" mass="4705">LFKQTIEKIIAAQTIINEYSNTKALNSNIIFFHPNFFEVF</sequence>
<evidence type="ECO:0000313" key="1">
    <source>
        <dbReference type="EMBL" id="KKM78402.1"/>
    </source>
</evidence>
<name>A0A0F9NAK6_9ZZZZ</name>
<reference evidence="1" key="1">
    <citation type="journal article" date="2015" name="Nature">
        <title>Complex archaea that bridge the gap between prokaryotes and eukaryotes.</title>
        <authorList>
            <person name="Spang A."/>
            <person name="Saw J.H."/>
            <person name="Jorgensen S.L."/>
            <person name="Zaremba-Niedzwiedzka K."/>
            <person name="Martijn J."/>
            <person name="Lind A.E."/>
            <person name="van Eijk R."/>
            <person name="Schleper C."/>
            <person name="Guy L."/>
            <person name="Ettema T.J."/>
        </authorList>
    </citation>
    <scope>NUCLEOTIDE SEQUENCE</scope>
</reference>
<proteinExistence type="predicted"/>
<comment type="caution">
    <text evidence="1">The sequence shown here is derived from an EMBL/GenBank/DDBJ whole genome shotgun (WGS) entry which is preliminary data.</text>
</comment>
<accession>A0A0F9NAK6</accession>